<keyword evidence="2" id="KW-1185">Reference proteome</keyword>
<sequence>MQTITAALLIHLSLLSCGLLAEAPPETWQEHWFEHNQVVKRVFYNNDIAVYFDDQVDPSITWMNTFITDVWLYTGRIYGTYGPYGPASRLHAIFHTGRYPGGHPSTYMSASHDNRNVIDCGGYTWKNGEGHELDTITHEISHIVEQASKNVGGSPAFNTWGDSKWAEIFIYDVYKNLGKNDHMQRVYNMWINQTDSYPRANTFWFRDWFYPIYSKYGESAVLNRFYELLAQYYPKSGNWYSRDLNMGEFIHFWSGAAGVNLKDQATLAFGWTSDYE</sequence>
<name>A0A914XGU0_9BILA</name>
<organism evidence="2 3">
    <name type="scientific">Plectus sambesii</name>
    <dbReference type="NCBI Taxonomy" id="2011161"/>
    <lineage>
        <taxon>Eukaryota</taxon>
        <taxon>Metazoa</taxon>
        <taxon>Ecdysozoa</taxon>
        <taxon>Nematoda</taxon>
        <taxon>Chromadorea</taxon>
        <taxon>Plectida</taxon>
        <taxon>Plectina</taxon>
        <taxon>Plectoidea</taxon>
        <taxon>Plectidae</taxon>
        <taxon>Plectus</taxon>
    </lineage>
</organism>
<feature type="signal peptide" evidence="1">
    <location>
        <begin position="1"/>
        <end position="21"/>
    </location>
</feature>
<accession>A0A914XGU0</accession>
<dbReference type="Proteomes" id="UP000887566">
    <property type="component" value="Unplaced"/>
</dbReference>
<dbReference type="WBParaSite" id="PSAMB.scaffold8548size6098.g31582.t1">
    <property type="protein sequence ID" value="PSAMB.scaffold8548size6098.g31582.t1"/>
    <property type="gene ID" value="PSAMB.scaffold8548size6098.g31582"/>
</dbReference>
<proteinExistence type="predicted"/>
<evidence type="ECO:0000313" key="2">
    <source>
        <dbReference type="Proteomes" id="UP000887566"/>
    </source>
</evidence>
<feature type="chain" id="PRO_5037838562" evidence="1">
    <location>
        <begin position="22"/>
        <end position="276"/>
    </location>
</feature>
<protein>
    <submittedName>
        <fullName evidence="3">Uncharacterized protein</fullName>
    </submittedName>
</protein>
<keyword evidence="1" id="KW-0732">Signal</keyword>
<dbReference type="AlphaFoldDB" id="A0A914XGU0"/>
<evidence type="ECO:0000256" key="1">
    <source>
        <dbReference type="SAM" id="SignalP"/>
    </source>
</evidence>
<reference evidence="3" key="1">
    <citation type="submission" date="2022-11" db="UniProtKB">
        <authorList>
            <consortium name="WormBaseParasite"/>
        </authorList>
    </citation>
    <scope>IDENTIFICATION</scope>
</reference>
<evidence type="ECO:0000313" key="3">
    <source>
        <dbReference type="WBParaSite" id="PSAMB.scaffold8548size6098.g31582.t1"/>
    </source>
</evidence>